<dbReference type="InterPro" id="IPR043519">
    <property type="entry name" value="NT_sf"/>
</dbReference>
<name>A0ABT9J1M7_9BACL</name>
<evidence type="ECO:0000313" key="2">
    <source>
        <dbReference type="Proteomes" id="UP001231941"/>
    </source>
</evidence>
<dbReference type="Proteomes" id="UP001231941">
    <property type="component" value="Unassembled WGS sequence"/>
</dbReference>
<dbReference type="RefSeq" id="WP_305992788.1">
    <property type="nucleotide sequence ID" value="NZ_JAVAMP010000008.1"/>
</dbReference>
<accession>A0ABT9J1M7</accession>
<proteinExistence type="predicted"/>
<dbReference type="Gene3D" id="3.30.460.40">
    <property type="match status" value="1"/>
</dbReference>
<dbReference type="InterPro" id="IPR019646">
    <property type="entry name" value="Aminoglyc_AdlTrfase"/>
</dbReference>
<keyword evidence="2" id="KW-1185">Reference proteome</keyword>
<dbReference type="Pfam" id="PF10706">
    <property type="entry name" value="Aminoglyc_resit"/>
    <property type="match status" value="1"/>
</dbReference>
<comment type="caution">
    <text evidence="1">The sequence shown here is derived from an EMBL/GenBank/DDBJ whole genome shotgun (WGS) entry which is preliminary data.</text>
</comment>
<protein>
    <submittedName>
        <fullName evidence="1">Uncharacterized protein</fullName>
    </submittedName>
</protein>
<evidence type="ECO:0000313" key="1">
    <source>
        <dbReference type="EMBL" id="MDP5275478.1"/>
    </source>
</evidence>
<gene>
    <name evidence="1" type="ORF">Q5Y73_15320</name>
</gene>
<sequence length="231" mass="27206">MKIYTKDCGEETLFIAENISDDYKQVMESQFYSLQNGSYIKKYPSHLIHLKQIRNNYEKYAEEMFKQMGYFKKVFWKEAISNFIHMVDGHDIDWWLTGSCALCLRGIEVMPHDVDIILHAKDIEKINSIFHDYIVEPIVSMDDWVVDYFGVMFLNARIDLAFDPKKFVDVPVPADFGPFAMEHLEEIDFNGHVIKIPPLHLQYEVNKRRGRHDRVKAIKAHMQNNKTNISI</sequence>
<dbReference type="SUPFAM" id="SSF81301">
    <property type="entry name" value="Nucleotidyltransferase"/>
    <property type="match status" value="1"/>
</dbReference>
<dbReference type="EMBL" id="JAVAMP010000008">
    <property type="protein sequence ID" value="MDP5275478.1"/>
    <property type="molecule type" value="Genomic_DNA"/>
</dbReference>
<reference evidence="1 2" key="1">
    <citation type="submission" date="2023-08" db="EMBL/GenBank/DDBJ databases">
        <authorList>
            <person name="Park J.-S."/>
        </authorList>
    </citation>
    <scope>NUCLEOTIDE SEQUENCE [LARGE SCALE GENOMIC DNA]</scope>
    <source>
        <strain evidence="1 2">2205SS18-9</strain>
    </source>
</reference>
<organism evidence="1 2">
    <name type="scientific">Chengkuizengella axinellae</name>
    <dbReference type="NCBI Taxonomy" id="3064388"/>
    <lineage>
        <taxon>Bacteria</taxon>
        <taxon>Bacillati</taxon>
        <taxon>Bacillota</taxon>
        <taxon>Bacilli</taxon>
        <taxon>Bacillales</taxon>
        <taxon>Paenibacillaceae</taxon>
        <taxon>Chengkuizengella</taxon>
    </lineage>
</organism>